<reference evidence="1 2" key="1">
    <citation type="submission" date="2018-03" db="EMBL/GenBank/DDBJ databases">
        <title>Draft genome of Nitrosomonas supralitoralis APG5.</title>
        <authorList>
            <person name="Urakawa H."/>
            <person name="Lopez J.V."/>
        </authorList>
    </citation>
    <scope>NUCLEOTIDE SEQUENCE [LARGE SCALE GENOMIC DNA]</scope>
    <source>
        <strain evidence="1 2">APG5</strain>
    </source>
</reference>
<gene>
    <name evidence="1" type="ORF">C7H79_07900</name>
</gene>
<dbReference type="EMBL" id="PXXU01000019">
    <property type="protein sequence ID" value="PSJ17499.1"/>
    <property type="molecule type" value="Genomic_DNA"/>
</dbReference>
<organism evidence="1 2">
    <name type="scientific">Nitrosomonas supralitoralis</name>
    <dbReference type="NCBI Taxonomy" id="2116706"/>
    <lineage>
        <taxon>Bacteria</taxon>
        <taxon>Pseudomonadati</taxon>
        <taxon>Pseudomonadota</taxon>
        <taxon>Betaproteobacteria</taxon>
        <taxon>Nitrosomonadales</taxon>
        <taxon>Nitrosomonadaceae</taxon>
        <taxon>Nitrosomonas</taxon>
    </lineage>
</organism>
<evidence type="ECO:0000313" key="2">
    <source>
        <dbReference type="Proteomes" id="UP000241912"/>
    </source>
</evidence>
<proteinExistence type="predicted"/>
<dbReference type="OrthoDB" id="7852255at2"/>
<comment type="caution">
    <text evidence="1">The sequence shown here is derived from an EMBL/GenBank/DDBJ whole genome shotgun (WGS) entry which is preliminary data.</text>
</comment>
<accession>A0A2P7NVN4</accession>
<keyword evidence="2" id="KW-1185">Reference proteome</keyword>
<evidence type="ECO:0000313" key="1">
    <source>
        <dbReference type="EMBL" id="PSJ17499.1"/>
    </source>
</evidence>
<dbReference type="AlphaFoldDB" id="A0A2P7NVN4"/>
<dbReference type="Proteomes" id="UP000241912">
    <property type="component" value="Unassembled WGS sequence"/>
</dbReference>
<name>A0A2P7NVN4_9PROT</name>
<protein>
    <submittedName>
        <fullName evidence="1">Uncharacterized protein</fullName>
    </submittedName>
</protein>
<dbReference type="RefSeq" id="WP_106706743.1">
    <property type="nucleotide sequence ID" value="NZ_PXXU01000019.1"/>
</dbReference>
<sequence>MHYVSFYEPIKAQDFWKWAYSDFMSNALRGVLAEYIIACATGCAHKSRTEWDAYDLVTEDGLKIEVKSSGYLQTWQQKKHSAIRFDIGHKRAWDAQTNILSSQAVRSTGRPVAN</sequence>